<evidence type="ECO:0000256" key="3">
    <source>
        <dbReference type="PROSITE-ProRule" id="PRU00464"/>
    </source>
</evidence>
<feature type="domain" description="HIT" evidence="4">
    <location>
        <begin position="2"/>
        <end position="107"/>
    </location>
</feature>
<keyword evidence="2" id="KW-0378">Hydrolase</keyword>
<evidence type="ECO:0000313" key="6">
    <source>
        <dbReference type="Proteomes" id="UP001219525"/>
    </source>
</evidence>
<feature type="non-terminal residue" evidence="5">
    <location>
        <position position="1"/>
    </location>
</feature>
<feature type="non-terminal residue" evidence="5">
    <location>
        <position position="147"/>
    </location>
</feature>
<proteinExistence type="predicted"/>
<dbReference type="EMBL" id="JARJCW010000143">
    <property type="protein sequence ID" value="KAJ7190750.1"/>
    <property type="molecule type" value="Genomic_DNA"/>
</dbReference>
<dbReference type="GO" id="GO:0000166">
    <property type="term" value="F:nucleotide binding"/>
    <property type="evidence" value="ECO:0007669"/>
    <property type="project" value="UniProtKB-KW"/>
</dbReference>
<keyword evidence="1" id="KW-0547">Nucleotide-binding</keyword>
<dbReference type="PROSITE" id="PS51084">
    <property type="entry name" value="HIT_2"/>
    <property type="match status" value="1"/>
</dbReference>
<comment type="caution">
    <text evidence="5">The sequence shown here is derived from an EMBL/GenBank/DDBJ whole genome shotgun (WGS) entry which is preliminary data.</text>
</comment>
<protein>
    <submittedName>
        <fullName evidence="5">HIT-like domain-containing protein</fullName>
    </submittedName>
</protein>
<evidence type="ECO:0000256" key="2">
    <source>
        <dbReference type="ARBA" id="ARBA00022801"/>
    </source>
</evidence>
<dbReference type="Pfam" id="PF11969">
    <property type="entry name" value="DcpS_C"/>
    <property type="match status" value="1"/>
</dbReference>
<name>A0AAD6UN15_9AGAR</name>
<dbReference type="InterPro" id="IPR011146">
    <property type="entry name" value="HIT-like"/>
</dbReference>
<dbReference type="SUPFAM" id="SSF54197">
    <property type="entry name" value="HIT-like"/>
    <property type="match status" value="1"/>
</dbReference>
<dbReference type="Gene3D" id="3.30.428.10">
    <property type="entry name" value="HIT-like"/>
    <property type="match status" value="1"/>
</dbReference>
<gene>
    <name evidence="5" type="ORF">GGX14DRAFT_315547</name>
</gene>
<dbReference type="InterPro" id="IPR036265">
    <property type="entry name" value="HIT-like_sf"/>
</dbReference>
<evidence type="ECO:0000256" key="1">
    <source>
        <dbReference type="ARBA" id="ARBA00022741"/>
    </source>
</evidence>
<dbReference type="Proteomes" id="UP001219525">
    <property type="component" value="Unassembled WGS sequence"/>
</dbReference>
<feature type="short sequence motif" description="Histidine triad motif" evidence="3">
    <location>
        <begin position="92"/>
        <end position="96"/>
    </location>
</feature>
<accession>A0AAD6UN15</accession>
<organism evidence="5 6">
    <name type="scientific">Mycena pura</name>
    <dbReference type="NCBI Taxonomy" id="153505"/>
    <lineage>
        <taxon>Eukaryota</taxon>
        <taxon>Fungi</taxon>
        <taxon>Dikarya</taxon>
        <taxon>Basidiomycota</taxon>
        <taxon>Agaricomycotina</taxon>
        <taxon>Agaricomycetes</taxon>
        <taxon>Agaricomycetidae</taxon>
        <taxon>Agaricales</taxon>
        <taxon>Marasmiineae</taxon>
        <taxon>Mycenaceae</taxon>
        <taxon>Mycena</taxon>
    </lineage>
</organism>
<reference evidence="5" key="1">
    <citation type="submission" date="2023-03" db="EMBL/GenBank/DDBJ databases">
        <title>Massive genome expansion in bonnet fungi (Mycena s.s.) driven by repeated elements and novel gene families across ecological guilds.</title>
        <authorList>
            <consortium name="Lawrence Berkeley National Laboratory"/>
            <person name="Harder C.B."/>
            <person name="Miyauchi S."/>
            <person name="Viragh M."/>
            <person name="Kuo A."/>
            <person name="Thoen E."/>
            <person name="Andreopoulos B."/>
            <person name="Lu D."/>
            <person name="Skrede I."/>
            <person name="Drula E."/>
            <person name="Henrissat B."/>
            <person name="Morin E."/>
            <person name="Kohler A."/>
            <person name="Barry K."/>
            <person name="LaButti K."/>
            <person name="Morin E."/>
            <person name="Salamov A."/>
            <person name="Lipzen A."/>
            <person name="Mereny Z."/>
            <person name="Hegedus B."/>
            <person name="Baldrian P."/>
            <person name="Stursova M."/>
            <person name="Weitz H."/>
            <person name="Taylor A."/>
            <person name="Grigoriev I.V."/>
            <person name="Nagy L.G."/>
            <person name="Martin F."/>
            <person name="Kauserud H."/>
        </authorList>
    </citation>
    <scope>NUCLEOTIDE SEQUENCE</scope>
    <source>
        <strain evidence="5">9144</strain>
    </source>
</reference>
<keyword evidence="6" id="KW-1185">Reference proteome</keyword>
<evidence type="ECO:0000313" key="5">
    <source>
        <dbReference type="EMBL" id="KAJ7190750.1"/>
    </source>
</evidence>
<dbReference type="GO" id="GO:0016787">
    <property type="term" value="F:hydrolase activity"/>
    <property type="evidence" value="ECO:0007669"/>
    <property type="project" value="UniProtKB-KW"/>
</dbReference>
<dbReference type="PANTHER" id="PTHR12486">
    <property type="entry name" value="APRATAXIN-RELATED"/>
    <property type="match status" value="1"/>
</dbReference>
<sequence>CPFCHVSAANGFNIVWEDTHFVAFTDRRPASEHHIQLIPKRHIASVKSLRKQDAELIRSMKAIGEKLLDDLGVQPRMRVMGFHIPPFNSVNHLHLHLQSLPYKPRRRLKYPISPGFGCFEKGFGWFIEPEQVARTLERDRTIGVFPC</sequence>
<dbReference type="PANTHER" id="PTHR12486:SF5">
    <property type="entry name" value="ADENOSINE 5'-MONOPHOSPHORAMIDASE HINT3"/>
    <property type="match status" value="1"/>
</dbReference>
<evidence type="ECO:0000259" key="4">
    <source>
        <dbReference type="PROSITE" id="PS51084"/>
    </source>
</evidence>
<dbReference type="AlphaFoldDB" id="A0AAD6UN15"/>